<dbReference type="SMART" id="SM00849">
    <property type="entry name" value="Lactamase_B"/>
    <property type="match status" value="1"/>
</dbReference>
<dbReference type="InterPro" id="IPR036866">
    <property type="entry name" value="RibonucZ/Hydroxyglut_hydro"/>
</dbReference>
<dbReference type="InterPro" id="IPR001279">
    <property type="entry name" value="Metallo-B-lactamas"/>
</dbReference>
<feature type="domain" description="Metallo-beta-lactamase" evidence="1">
    <location>
        <begin position="86"/>
        <end position="241"/>
    </location>
</feature>
<dbReference type="EMBL" id="CP138582">
    <property type="protein sequence ID" value="WPG99775.1"/>
    <property type="molecule type" value="Genomic_DNA"/>
</dbReference>
<dbReference type="Proteomes" id="UP001303373">
    <property type="component" value="Chromosome 3"/>
</dbReference>
<dbReference type="AlphaFoldDB" id="A0AAQ3R8N4"/>
<evidence type="ECO:0000259" key="1">
    <source>
        <dbReference type="SMART" id="SM00849"/>
    </source>
</evidence>
<protein>
    <recommendedName>
        <fullName evidence="1">Metallo-beta-lactamase domain-containing protein</fullName>
    </recommendedName>
</protein>
<evidence type="ECO:0000313" key="2">
    <source>
        <dbReference type="EMBL" id="WPG99775.1"/>
    </source>
</evidence>
<dbReference type="SUPFAM" id="SSF56281">
    <property type="entry name" value="Metallo-hydrolase/oxidoreductase"/>
    <property type="match status" value="1"/>
</dbReference>
<accession>A0AAQ3R8N4</accession>
<name>A0AAQ3R8N4_9PEZI</name>
<proteinExistence type="predicted"/>
<dbReference type="PANTHER" id="PTHR36839:SF1">
    <property type="entry name" value="METALLO-BETA-LACTAMASE FAMILY PROTEIN (AFU_ORTHOLOGUE AFUA_5G12770)"/>
    <property type="match status" value="1"/>
</dbReference>
<dbReference type="PANTHER" id="PTHR36839">
    <property type="entry name" value="METALLO-BETA-LACTAMASE FAMILY PROTEIN (AFU_ORTHOLOGUE AFUA_5G12770)"/>
    <property type="match status" value="1"/>
</dbReference>
<dbReference type="Gene3D" id="3.60.15.10">
    <property type="entry name" value="Ribonuclease Z/Hydroxyacylglutathione hydrolase-like"/>
    <property type="match status" value="1"/>
</dbReference>
<sequence>MAAPKLQVSDDLLICNACGTQFPVTASSNKDECRVCDDPRQFVPPEGQIFTTLREINQRGFKNVWWQDKENPHVWCVRTEPQFAIGERAELIQTVAGNILWDLITFLDQETVDKVQQLGGLKAIVISHPHYYSTWAEWSRSFDCPVYISDPDKQWLERTDTPGAKISLLKDVYTEILPGSGATAILTGGHFPGSLLLHWKEILFIADTIFSVPSATNPVPGKPGVQSFSFFWSIPNRIPLHPNDIFIIWERVKKFEFHTALGAFKGQDVRTMANEAERKTGGVKGRLLESCKIYVRAMGWTEHEIFTESL</sequence>
<evidence type="ECO:0000313" key="3">
    <source>
        <dbReference type="Proteomes" id="UP001303373"/>
    </source>
</evidence>
<gene>
    <name evidence="2" type="ORF">R9X50_00259400</name>
</gene>
<reference evidence="2 3" key="1">
    <citation type="submission" date="2023-11" db="EMBL/GenBank/DDBJ databases">
        <title>An acidophilic fungus is an integral part of prey digestion in a carnivorous sundew plant.</title>
        <authorList>
            <person name="Tsai I.J."/>
        </authorList>
    </citation>
    <scope>NUCLEOTIDE SEQUENCE [LARGE SCALE GENOMIC DNA]</scope>
    <source>
        <strain evidence="2">169a</strain>
    </source>
</reference>
<keyword evidence="3" id="KW-1185">Reference proteome</keyword>
<organism evidence="2 3">
    <name type="scientific">Acrodontium crateriforme</name>
    <dbReference type="NCBI Taxonomy" id="150365"/>
    <lineage>
        <taxon>Eukaryota</taxon>
        <taxon>Fungi</taxon>
        <taxon>Dikarya</taxon>
        <taxon>Ascomycota</taxon>
        <taxon>Pezizomycotina</taxon>
        <taxon>Dothideomycetes</taxon>
        <taxon>Dothideomycetidae</taxon>
        <taxon>Mycosphaerellales</taxon>
        <taxon>Teratosphaeriaceae</taxon>
        <taxon>Acrodontium</taxon>
    </lineage>
</organism>